<evidence type="ECO:0000256" key="1">
    <source>
        <dbReference type="SAM" id="Coils"/>
    </source>
</evidence>
<dbReference type="AlphaFoldDB" id="A0A7J7NKX7"/>
<comment type="caution">
    <text evidence="2">The sequence shown here is derived from an EMBL/GenBank/DDBJ whole genome shotgun (WGS) entry which is preliminary data.</text>
</comment>
<dbReference type="EMBL" id="JACGCM010000715">
    <property type="protein sequence ID" value="KAF6167911.1"/>
    <property type="molecule type" value="Genomic_DNA"/>
</dbReference>
<proteinExistence type="predicted"/>
<keyword evidence="1" id="KW-0175">Coiled coil</keyword>
<evidence type="ECO:0000313" key="2">
    <source>
        <dbReference type="EMBL" id="KAF6167911.1"/>
    </source>
</evidence>
<sequence>MASIFGCVKADKADLIRQLTAVIGVGDDGDTVVELIEWPRLKGSLVEYPTSSSWFWEFCKAKSSIDGIWGHAFAYRAQFDYWLTLPLSNLAKSVMNWIGACPAQLNCNFWEVILVCETLNIRWAASGSERRITAKDFLEYYAVKYVTTIDGRVRNDSLLWVSGEYLQRSDEEPLKLNNRTITKARINYKVSRKESVIDVVTRKGTELEAVLKELEISRFKRVASKDDKVRRLQAKRRLAGKTPSSMEEKLSTPKLNTPLKLARLNEIPDGPVDVATVSSTAIRNLAKRKAIKRGAAPRSVTSVSVDDCSNRRKVTSPIKSLEVLEKNDKIVEGANLRPRFEVEAGLLEEQCRAKAREKMVAIMDDEFKEFARALRDVQHGFQDRPMKLERRISQLEGEKNQLEEILIQERGAFQLEREKEREAAALKLKEVRAKSEAEAERFVTAPTISRNNLTGKLYQLRYTKAEIMAFREGNYEEMEIMDEEEVEKREDGLNVAEKTAADNQETTNQNELDVAREREEQTLLYNAEYAEEYEVLFSQYEDRLDDNVKLSLKLEKAKRQVEQKIATILSKDLALNQLTNELAELMEKDASGSCIMGKDQELRNSAQIHDSLIAMLDRVKADLRCLKWREAQSRADLVEIQAKNKSLVDDLAHAHRNMRRVVQREKEMNERINQLCARISESERELRVREMKYQKDLKFKLDKRDGEIASGEGSREMKEFLCRKEELVENMRIDLTNSWQKLIDLTRQMSERIDQLTTELAESKARRLKDNKRDAVTHQTFKEIAVHEQEKCDGEALHQRQLNALVAFFVREIKFLLVEKDFMQDCFSGRTCVCKLNISSIDPIGVMDRWDHDG</sequence>
<evidence type="ECO:0000313" key="3">
    <source>
        <dbReference type="Proteomes" id="UP000541444"/>
    </source>
</evidence>
<dbReference type="OrthoDB" id="10070368at2759"/>
<accession>A0A7J7NKX7</accession>
<name>A0A7J7NKX7_9MAGN</name>
<feature type="coiled-coil region" evidence="1">
    <location>
        <begin position="547"/>
        <end position="588"/>
    </location>
</feature>
<keyword evidence="3" id="KW-1185">Reference proteome</keyword>
<gene>
    <name evidence="2" type="ORF">GIB67_027689</name>
</gene>
<protein>
    <submittedName>
        <fullName evidence="2">Uncharacterized protein</fullName>
    </submittedName>
</protein>
<dbReference type="Proteomes" id="UP000541444">
    <property type="component" value="Unassembled WGS sequence"/>
</dbReference>
<organism evidence="2 3">
    <name type="scientific">Kingdonia uniflora</name>
    <dbReference type="NCBI Taxonomy" id="39325"/>
    <lineage>
        <taxon>Eukaryota</taxon>
        <taxon>Viridiplantae</taxon>
        <taxon>Streptophyta</taxon>
        <taxon>Embryophyta</taxon>
        <taxon>Tracheophyta</taxon>
        <taxon>Spermatophyta</taxon>
        <taxon>Magnoliopsida</taxon>
        <taxon>Ranunculales</taxon>
        <taxon>Circaeasteraceae</taxon>
        <taxon>Kingdonia</taxon>
    </lineage>
</organism>
<reference evidence="2 3" key="1">
    <citation type="journal article" date="2020" name="IScience">
        <title>Genome Sequencing of the Endangered Kingdonia uniflora (Circaeasteraceae, Ranunculales) Reveals Potential Mechanisms of Evolutionary Specialization.</title>
        <authorList>
            <person name="Sun Y."/>
            <person name="Deng T."/>
            <person name="Zhang A."/>
            <person name="Moore M.J."/>
            <person name="Landis J.B."/>
            <person name="Lin N."/>
            <person name="Zhang H."/>
            <person name="Zhang X."/>
            <person name="Huang J."/>
            <person name="Zhang X."/>
            <person name="Sun H."/>
            <person name="Wang H."/>
        </authorList>
    </citation>
    <scope>NUCLEOTIDE SEQUENCE [LARGE SCALE GENOMIC DNA]</scope>
    <source>
        <strain evidence="2">TB1705</strain>
        <tissue evidence="2">Leaf</tissue>
    </source>
</reference>